<dbReference type="PANTHER" id="PTHR37984">
    <property type="entry name" value="PROTEIN CBG26694"/>
    <property type="match status" value="1"/>
</dbReference>
<evidence type="ECO:0000256" key="5">
    <source>
        <dbReference type="ARBA" id="ARBA00022722"/>
    </source>
</evidence>
<keyword evidence="9" id="KW-0378">Hydrolase</keyword>
<dbReference type="InterPro" id="IPR036875">
    <property type="entry name" value="Znf_CCHC_sf"/>
</dbReference>
<feature type="compositionally biased region" description="Basic and acidic residues" evidence="19">
    <location>
        <begin position="372"/>
        <end position="381"/>
    </location>
</feature>
<keyword evidence="23" id="KW-1185">Reference proteome</keyword>
<dbReference type="CDD" id="cd09274">
    <property type="entry name" value="RNase_HI_RT_Ty3"/>
    <property type="match status" value="2"/>
</dbReference>
<dbReference type="InterPro" id="IPR005162">
    <property type="entry name" value="Retrotrans_gag_dom"/>
</dbReference>
<dbReference type="FunFam" id="3.10.10.10:FF:000007">
    <property type="entry name" value="Retrovirus-related Pol polyprotein from transposon 17.6-like Protein"/>
    <property type="match status" value="1"/>
</dbReference>
<dbReference type="InterPro" id="IPR041373">
    <property type="entry name" value="RT_RNaseH"/>
</dbReference>
<evidence type="ECO:0000256" key="9">
    <source>
        <dbReference type="ARBA" id="ARBA00022801"/>
    </source>
</evidence>
<dbReference type="InterPro" id="IPR000477">
    <property type="entry name" value="RT_dom"/>
</dbReference>
<feature type="region of interest" description="Disordered" evidence="19">
    <location>
        <begin position="1"/>
        <end position="29"/>
    </location>
</feature>
<dbReference type="GO" id="GO:0006508">
    <property type="term" value="P:proteolysis"/>
    <property type="evidence" value="ECO:0007669"/>
    <property type="project" value="UniProtKB-KW"/>
</dbReference>
<keyword evidence="13" id="KW-0695">RNA-directed DNA polymerase</keyword>
<keyword evidence="2" id="KW-0645">Protease</keyword>
<feature type="region of interest" description="Disordered" evidence="19">
    <location>
        <begin position="584"/>
        <end position="617"/>
    </location>
</feature>
<evidence type="ECO:0000313" key="22">
    <source>
        <dbReference type="EMBL" id="WVZ84370.1"/>
    </source>
</evidence>
<dbReference type="GO" id="GO:0003964">
    <property type="term" value="F:RNA-directed DNA polymerase activity"/>
    <property type="evidence" value="ECO:0007669"/>
    <property type="project" value="UniProtKB-KW"/>
</dbReference>
<evidence type="ECO:0000313" key="23">
    <source>
        <dbReference type="Proteomes" id="UP001341281"/>
    </source>
</evidence>
<evidence type="ECO:0000256" key="6">
    <source>
        <dbReference type="ARBA" id="ARBA00022723"/>
    </source>
</evidence>
<dbReference type="GO" id="GO:0004519">
    <property type="term" value="F:endonuclease activity"/>
    <property type="evidence" value="ECO:0007669"/>
    <property type="project" value="UniProtKB-KW"/>
</dbReference>
<evidence type="ECO:0000256" key="18">
    <source>
        <dbReference type="PROSITE-ProRule" id="PRU00047"/>
    </source>
</evidence>
<dbReference type="SUPFAM" id="SSF50630">
    <property type="entry name" value="Acid proteases"/>
    <property type="match status" value="1"/>
</dbReference>
<dbReference type="Pfam" id="PF24626">
    <property type="entry name" value="SH3_Tf2-1"/>
    <property type="match status" value="1"/>
</dbReference>
<sequence>MHQHVCTKEEPLPDFLDQQSDNPEEGKTDLKPFLSFLYTMARTRLTTRKSIGGQGMPPHYVPPVEQEDNQEEEEFYNTDDTNSSSESGGEDAPAPVAPVPEVPPALQQQEEEPPAPQPEAPRWLYHAVLPLADQLVGPDFAQEGVTTNPAWDATKVYPIGNGQYYELLQDCLYAAGLTTHDVAYEVMHLEHPNYNEQWLAKAQVRRPNAVYGGYIVETEHEAPTPHETIGAAMEDAARQALGAVRHKYHTALNQTAWRYFPWREQGKADHVISSAAGEDDDRLKMMVRLVATLNSQYDILVDELHRAHDEIVDLRARAAGVTGADPVVPYVERAESPDYKRTRYGEPDSVMNTLNNTAQALQHVHANQPQQQRDRRGDFLKGHPPTFSHSVDPLQADDWLRAAERQFDIAQCTDQERVIPHDRECFTWAQFRDRFRSHHVPAGIMKMKKKEFLSLKQGSMTVTVYRDKFLQLARYAPTEVAEDSDKQEHFMEGLRDTLQLQLMNGHYNNFNHLVDHALLTEQKITALVNHSNRDISSASHSSRIWASAINSRTSSLARHNKTLVPVARNCYKCGEFGHLSPNCPQKTQPNQQGQKQNLQQQQQQGRPNQQNKGPWQGKVNHVTTEAAAEAPNVILGTFLVNSKPATVLFDTGATHSFIAKSFAEQHNISISSIKRPMIVSSPGRKINTSSICSKVSINIRGVDFRTGLIVIDSVGIDVILGMETLNKWGVKIDCASRTVHLTALDGRKVEISASSPIGCLHQMEAKSTDGIRVVCDYPDVFPDELPGMPPDREIEFVIELLPSTAPIAKRPYRMAPIEQEEVKKNIDELLAKGYIRPSSSPWAFPVLLVEKKDTNEKRMCVDYRALNEVTIENMYPLPRIDDLFDQLQGACAFSKIDLRSGYHQLKIRPSDIPKTAFTTKYGLYEYLVMSFGLTNAPAYFMHLMNRVFMDYLDKFIVVFIDDILICSKTEEEHEVHLRLVLQRLREHKLYAKLKKCEFWIDEVPFLGHIISKGGIAVDPRKISAITNWEVPQTPKEVHGFLGLVGYYRRFIENFSKTAKPMTSLLEKDAAFKWIADRQAAFDELKKRLTTAPVLTLLDQHKKFTVYCDASRDGLGCVLMQEGKVVAYGSQQLHKHEVNYPTHDLELAAVVYALKIWRHYLFGQRCEIYTDHKSLNIQKLILSEAHDTAYSIHPGSTKMYYDLKERFWWPGMKRAVKAEHQRPVGLLQPLKVPEWKWEEITMDFIVGLPRTQKGYNSIWVVVDRLTKVAHFIPVNTTYSVHFPLLGTIARLIGHKAQVQYSIPSTDGWANRNYQASLKKSPFEALYGRRCRTPLFWDQIGEKQVFGPGIIKDAEQQLRVVQENLKIAQSRQKSYADNRRRELNFKVDDFVYLKVSPMRGVRRFNMKGKLAPRYIGPFKVLEKKGEVAYRLELPPSLSGVHDVFHVSQLKKCLRVPEEQAPLEDLNVQEDLTYHEHPVKILETSERITRNKRIKMERVLYGSGQLRGAALDWWESYRPQDRDAFTWAQFRENFRNHHVPTGLMKMKKEFLSLKQGNMSVTEYRDKFLQLARYATAEVAEDREKQEYFLEGRFSLKGSARRSKKGRGTPIAKRQYRVAPKEQELIKENIDELLGKGFIRPSSSPWAFSVLFIDKKDGTRRMCVDYRALNDVTIKNKYPLPRIDALFDQLQGACVFSKIDLRSGYHQMKIRPSDIPKTAFITRFGLYEYIVMSFGLTNAPAYFMNLMNKVFMEYLDNLREHKLYAKLSKCEFWLDQVPFLGHIVSKGGIMVDPSKISSVMDWKVPEVVKEIRYYRRFIESFSRIAKPMTSLLEKGVPFIWTKERQAAFDELKKRLTAALVLTLPDLTKSFTVYCDASKEGLGCVLMQEGKVIAYASRQLRKHEVNYPTHDLELAAVVHALKIWRHYLFGNRCEIYTDHKSFKYIFTQNELNMRQRKWLELIKDYDLEIPLELCAEFESLNLGFVHHTTVATFEAEPTLEQEIRKHQKTDEKIQEIREQIKVGKAPHFREDEQGTVWYKNRICVLDVDSIKKLKLSEAHDTAYSIHPGSTKMYHDLKERF</sequence>
<dbReference type="InterPro" id="IPR050951">
    <property type="entry name" value="Retrovirus_Pol_polyprotein"/>
</dbReference>
<dbReference type="PROSITE" id="PS50878">
    <property type="entry name" value="RT_POL"/>
    <property type="match status" value="1"/>
</dbReference>
<feature type="compositionally biased region" description="Polar residues" evidence="19">
    <location>
        <begin position="78"/>
        <end position="87"/>
    </location>
</feature>
<evidence type="ECO:0000256" key="10">
    <source>
        <dbReference type="ARBA" id="ARBA00022842"/>
    </source>
</evidence>
<dbReference type="CDD" id="cd01647">
    <property type="entry name" value="RT_LTR"/>
    <property type="match status" value="2"/>
</dbReference>
<dbReference type="FunFam" id="3.30.70.270:FF:000026">
    <property type="entry name" value="Transposon Ty3-G Gag-Pol polyprotein"/>
    <property type="match status" value="1"/>
</dbReference>
<dbReference type="SUPFAM" id="SSF53098">
    <property type="entry name" value="Ribonuclease H-like"/>
    <property type="match status" value="1"/>
</dbReference>
<dbReference type="SUPFAM" id="SSF56672">
    <property type="entry name" value="DNA/RNA polymerases"/>
    <property type="match status" value="2"/>
</dbReference>
<dbReference type="Gene3D" id="1.10.340.70">
    <property type="match status" value="1"/>
</dbReference>
<dbReference type="PANTHER" id="PTHR37984:SF5">
    <property type="entry name" value="PROTEIN NYNRIN-LIKE"/>
    <property type="match status" value="1"/>
</dbReference>
<evidence type="ECO:0000256" key="17">
    <source>
        <dbReference type="ARBA" id="ARBA00023268"/>
    </source>
</evidence>
<organism evidence="22 23">
    <name type="scientific">Paspalum notatum var. saurae</name>
    <dbReference type="NCBI Taxonomy" id="547442"/>
    <lineage>
        <taxon>Eukaryota</taxon>
        <taxon>Viridiplantae</taxon>
        <taxon>Streptophyta</taxon>
        <taxon>Embryophyta</taxon>
        <taxon>Tracheophyta</taxon>
        <taxon>Spermatophyta</taxon>
        <taxon>Magnoliopsida</taxon>
        <taxon>Liliopsida</taxon>
        <taxon>Poales</taxon>
        <taxon>Poaceae</taxon>
        <taxon>PACMAD clade</taxon>
        <taxon>Panicoideae</taxon>
        <taxon>Andropogonodae</taxon>
        <taxon>Paspaleae</taxon>
        <taxon>Paspalinae</taxon>
        <taxon>Paspalum</taxon>
    </lineage>
</organism>
<dbReference type="InterPro" id="IPR041577">
    <property type="entry name" value="RT_RNaseH_2"/>
</dbReference>
<dbReference type="Gene3D" id="3.30.70.270">
    <property type="match status" value="4"/>
</dbReference>
<dbReference type="InterPro" id="IPR043502">
    <property type="entry name" value="DNA/RNA_pol_sf"/>
</dbReference>
<evidence type="ECO:0000259" key="20">
    <source>
        <dbReference type="PROSITE" id="PS50158"/>
    </source>
</evidence>
<dbReference type="GO" id="GO:0003887">
    <property type="term" value="F:DNA-directed DNA polymerase activity"/>
    <property type="evidence" value="ECO:0007669"/>
    <property type="project" value="UniProtKB-KW"/>
</dbReference>
<evidence type="ECO:0000256" key="12">
    <source>
        <dbReference type="ARBA" id="ARBA00022908"/>
    </source>
</evidence>
<keyword evidence="15" id="KW-0238">DNA-binding</keyword>
<keyword evidence="7" id="KW-0064">Aspartyl protease</keyword>
<dbReference type="EMBL" id="CP144751">
    <property type="protein sequence ID" value="WVZ84370.1"/>
    <property type="molecule type" value="Genomic_DNA"/>
</dbReference>
<evidence type="ECO:0000256" key="3">
    <source>
        <dbReference type="ARBA" id="ARBA00022679"/>
    </source>
</evidence>
<dbReference type="InterPro" id="IPR036397">
    <property type="entry name" value="RNaseH_sf"/>
</dbReference>
<evidence type="ECO:0000256" key="8">
    <source>
        <dbReference type="ARBA" id="ARBA00022759"/>
    </source>
</evidence>
<feature type="compositionally biased region" description="Low complexity" evidence="19">
    <location>
        <begin position="584"/>
        <end position="614"/>
    </location>
</feature>
<keyword evidence="3" id="KW-0808">Transferase</keyword>
<dbReference type="Pfam" id="PF00098">
    <property type="entry name" value="zf-CCHC"/>
    <property type="match status" value="1"/>
</dbReference>
<evidence type="ECO:0000256" key="19">
    <source>
        <dbReference type="SAM" id="MobiDB-lite"/>
    </source>
</evidence>
<keyword evidence="6" id="KW-0479">Metal-binding</keyword>
<dbReference type="Gene3D" id="4.10.60.10">
    <property type="entry name" value="Zinc finger, CCHC-type"/>
    <property type="match status" value="1"/>
</dbReference>
<keyword evidence="18" id="KW-0862">Zinc</keyword>
<name>A0AAQ3X4P8_PASNO</name>
<proteinExistence type="predicted"/>
<dbReference type="InterPro" id="IPR043128">
    <property type="entry name" value="Rev_trsase/Diguanyl_cyclase"/>
</dbReference>
<dbReference type="PROSITE" id="PS50158">
    <property type="entry name" value="ZF_CCHC"/>
    <property type="match status" value="1"/>
</dbReference>
<dbReference type="GO" id="GO:0008270">
    <property type="term" value="F:zinc ion binding"/>
    <property type="evidence" value="ECO:0007669"/>
    <property type="project" value="UniProtKB-KW"/>
</dbReference>
<dbReference type="InterPro" id="IPR021109">
    <property type="entry name" value="Peptidase_aspartic_dom_sf"/>
</dbReference>
<keyword evidence="16" id="KW-0233">DNA recombination</keyword>
<dbReference type="Pfam" id="PF17921">
    <property type="entry name" value="Integrase_H2C2"/>
    <property type="match status" value="1"/>
</dbReference>
<dbReference type="GO" id="GO:0006310">
    <property type="term" value="P:DNA recombination"/>
    <property type="evidence" value="ECO:0007669"/>
    <property type="project" value="UniProtKB-KW"/>
</dbReference>
<evidence type="ECO:0000256" key="11">
    <source>
        <dbReference type="ARBA" id="ARBA00022884"/>
    </source>
</evidence>
<dbReference type="GO" id="GO:0004190">
    <property type="term" value="F:aspartic-type endopeptidase activity"/>
    <property type="evidence" value="ECO:0007669"/>
    <property type="project" value="UniProtKB-KW"/>
</dbReference>
<dbReference type="InterPro" id="IPR041588">
    <property type="entry name" value="Integrase_H2C2"/>
</dbReference>
<keyword evidence="18" id="KW-0863">Zinc-finger</keyword>
<dbReference type="SUPFAM" id="SSF57756">
    <property type="entry name" value="Retrovirus zinc finger-like domains"/>
    <property type="match status" value="1"/>
</dbReference>
<accession>A0AAQ3X4P8</accession>
<keyword evidence="5" id="KW-0540">Nuclease</keyword>
<dbReference type="InterPro" id="IPR012337">
    <property type="entry name" value="RNaseH-like_sf"/>
</dbReference>
<dbReference type="Gene3D" id="2.40.70.10">
    <property type="entry name" value="Acid Proteases"/>
    <property type="match status" value="1"/>
</dbReference>
<dbReference type="CDD" id="cd00303">
    <property type="entry name" value="retropepsin_like"/>
    <property type="match status" value="1"/>
</dbReference>
<keyword evidence="10" id="KW-0460">Magnesium</keyword>
<dbReference type="Gene3D" id="3.10.10.10">
    <property type="entry name" value="HIV Type 1 Reverse Transcriptase, subunit A, domain 1"/>
    <property type="match status" value="2"/>
</dbReference>
<evidence type="ECO:0000256" key="7">
    <source>
        <dbReference type="ARBA" id="ARBA00022750"/>
    </source>
</evidence>
<feature type="compositionally biased region" description="Basic and acidic residues" evidence="19">
    <location>
        <begin position="1"/>
        <end position="11"/>
    </location>
</feature>
<dbReference type="Pfam" id="PF08284">
    <property type="entry name" value="RVP_2"/>
    <property type="match status" value="1"/>
</dbReference>
<dbReference type="InterPro" id="IPR001878">
    <property type="entry name" value="Znf_CCHC"/>
</dbReference>
<dbReference type="SMART" id="SM00343">
    <property type="entry name" value="ZnF_C2HC"/>
    <property type="match status" value="1"/>
</dbReference>
<dbReference type="Pfam" id="PF03732">
    <property type="entry name" value="Retrotrans_gag"/>
    <property type="match status" value="2"/>
</dbReference>
<evidence type="ECO:0000256" key="2">
    <source>
        <dbReference type="ARBA" id="ARBA00022670"/>
    </source>
</evidence>
<gene>
    <name evidence="22" type="ORF">U9M48_031409</name>
</gene>
<dbReference type="EC" id="2.7.7.49" evidence="1"/>
<keyword evidence="17" id="KW-0511">Multifunctional enzyme</keyword>
<evidence type="ECO:0000256" key="4">
    <source>
        <dbReference type="ARBA" id="ARBA00022695"/>
    </source>
</evidence>
<feature type="region of interest" description="Disordered" evidence="19">
    <location>
        <begin position="366"/>
        <end position="387"/>
    </location>
</feature>
<evidence type="ECO:0000256" key="13">
    <source>
        <dbReference type="ARBA" id="ARBA00022918"/>
    </source>
</evidence>
<keyword evidence="4" id="KW-0548">Nucleotidyltransferase</keyword>
<dbReference type="Gene3D" id="3.30.420.10">
    <property type="entry name" value="Ribonuclease H-like superfamily/Ribonuclease H"/>
    <property type="match status" value="1"/>
</dbReference>
<feature type="domain" description="Reverse transcriptase" evidence="21">
    <location>
        <begin position="830"/>
        <end position="1010"/>
    </location>
</feature>
<feature type="compositionally biased region" description="Acidic residues" evidence="19">
    <location>
        <begin position="65"/>
        <end position="77"/>
    </location>
</feature>
<dbReference type="GO" id="GO:0003723">
    <property type="term" value="F:RNA binding"/>
    <property type="evidence" value="ECO:0007669"/>
    <property type="project" value="UniProtKB-KW"/>
</dbReference>
<dbReference type="Pfam" id="PF17917">
    <property type="entry name" value="RT_RNaseH"/>
    <property type="match status" value="1"/>
</dbReference>
<dbReference type="Pfam" id="PF00078">
    <property type="entry name" value="RVT_1"/>
    <property type="match status" value="2"/>
</dbReference>
<dbReference type="PROSITE" id="PS00141">
    <property type="entry name" value="ASP_PROTEASE"/>
    <property type="match status" value="1"/>
</dbReference>
<dbReference type="InterPro" id="IPR001969">
    <property type="entry name" value="Aspartic_peptidase_AS"/>
</dbReference>
<keyword evidence="12" id="KW-0229">DNA integration</keyword>
<dbReference type="Pfam" id="PF17919">
    <property type="entry name" value="RT_RNaseH_2"/>
    <property type="match status" value="1"/>
</dbReference>
<dbReference type="Proteomes" id="UP001341281">
    <property type="component" value="Chromosome 07"/>
</dbReference>
<dbReference type="FunFam" id="3.30.70.270:FF:000020">
    <property type="entry name" value="Transposon Tf2-6 polyprotein-like Protein"/>
    <property type="match status" value="1"/>
</dbReference>
<evidence type="ECO:0000256" key="1">
    <source>
        <dbReference type="ARBA" id="ARBA00012493"/>
    </source>
</evidence>
<evidence type="ECO:0000256" key="16">
    <source>
        <dbReference type="ARBA" id="ARBA00023172"/>
    </source>
</evidence>
<evidence type="ECO:0000259" key="21">
    <source>
        <dbReference type="PROSITE" id="PS50878"/>
    </source>
</evidence>
<evidence type="ECO:0000256" key="14">
    <source>
        <dbReference type="ARBA" id="ARBA00022932"/>
    </source>
</evidence>
<reference evidence="22 23" key="1">
    <citation type="submission" date="2024-02" db="EMBL/GenBank/DDBJ databases">
        <title>High-quality chromosome-scale genome assembly of Pensacola bahiagrass (Paspalum notatum Flugge var. saurae).</title>
        <authorList>
            <person name="Vega J.M."/>
            <person name="Podio M."/>
            <person name="Orjuela J."/>
            <person name="Siena L.A."/>
            <person name="Pessino S.C."/>
            <person name="Combes M.C."/>
            <person name="Mariac C."/>
            <person name="Albertini E."/>
            <person name="Pupilli F."/>
            <person name="Ortiz J.P.A."/>
            <person name="Leblanc O."/>
        </authorList>
    </citation>
    <scope>NUCLEOTIDE SEQUENCE [LARGE SCALE GENOMIC DNA]</scope>
    <source>
        <strain evidence="22">R1</strain>
        <tissue evidence="22">Leaf</tissue>
    </source>
</reference>
<keyword evidence="8" id="KW-0255">Endonuclease</keyword>
<dbReference type="GO" id="GO:0015074">
    <property type="term" value="P:DNA integration"/>
    <property type="evidence" value="ECO:0007669"/>
    <property type="project" value="UniProtKB-KW"/>
</dbReference>
<dbReference type="InterPro" id="IPR056924">
    <property type="entry name" value="SH3_Tf2-1"/>
</dbReference>
<keyword evidence="14" id="KW-0239">DNA-directed DNA polymerase</keyword>
<feature type="domain" description="CCHC-type" evidence="20">
    <location>
        <begin position="570"/>
        <end position="585"/>
    </location>
</feature>
<protein>
    <recommendedName>
        <fullName evidence="1">RNA-directed DNA polymerase</fullName>
        <ecNumber evidence="1">2.7.7.49</ecNumber>
    </recommendedName>
</protein>
<feature type="region of interest" description="Disordered" evidence="19">
    <location>
        <begin position="48"/>
        <end position="119"/>
    </location>
</feature>
<dbReference type="FunFam" id="3.10.20.370:FF:000001">
    <property type="entry name" value="Retrovirus-related Pol polyprotein from transposon 17.6-like protein"/>
    <property type="match status" value="2"/>
</dbReference>
<evidence type="ECO:0000256" key="15">
    <source>
        <dbReference type="ARBA" id="ARBA00023125"/>
    </source>
</evidence>
<dbReference type="GO" id="GO:0003677">
    <property type="term" value="F:DNA binding"/>
    <property type="evidence" value="ECO:0007669"/>
    <property type="project" value="UniProtKB-KW"/>
</dbReference>
<keyword evidence="11" id="KW-0694">RNA-binding</keyword>